<name>A0A9N9FCQ0_9GLOM</name>
<dbReference type="EMBL" id="CAJVPL010000748">
    <property type="protein sequence ID" value="CAG8526414.1"/>
    <property type="molecule type" value="Genomic_DNA"/>
</dbReference>
<dbReference type="Proteomes" id="UP000789831">
    <property type="component" value="Unassembled WGS sequence"/>
</dbReference>
<evidence type="ECO:0000313" key="1">
    <source>
        <dbReference type="EMBL" id="CAG8526414.1"/>
    </source>
</evidence>
<gene>
    <name evidence="1" type="ORF">AGERDE_LOCUS5498</name>
</gene>
<keyword evidence="2" id="KW-1185">Reference proteome</keyword>
<dbReference type="AlphaFoldDB" id="A0A9N9FCQ0"/>
<sequence>MVNGLPIPNLQDDLLKQVAELIAKSKAIDKSITDYDSELDNTIDRILDAELVTRDNINTM</sequence>
<comment type="caution">
    <text evidence="1">The sequence shown here is derived from an EMBL/GenBank/DDBJ whole genome shotgun (WGS) entry which is preliminary data.</text>
</comment>
<proteinExistence type="predicted"/>
<organism evidence="1 2">
    <name type="scientific">Ambispora gerdemannii</name>
    <dbReference type="NCBI Taxonomy" id="144530"/>
    <lineage>
        <taxon>Eukaryota</taxon>
        <taxon>Fungi</taxon>
        <taxon>Fungi incertae sedis</taxon>
        <taxon>Mucoromycota</taxon>
        <taxon>Glomeromycotina</taxon>
        <taxon>Glomeromycetes</taxon>
        <taxon>Archaeosporales</taxon>
        <taxon>Ambisporaceae</taxon>
        <taxon>Ambispora</taxon>
    </lineage>
</organism>
<evidence type="ECO:0000313" key="2">
    <source>
        <dbReference type="Proteomes" id="UP000789831"/>
    </source>
</evidence>
<reference evidence="1" key="1">
    <citation type="submission" date="2021-06" db="EMBL/GenBank/DDBJ databases">
        <authorList>
            <person name="Kallberg Y."/>
            <person name="Tangrot J."/>
            <person name="Rosling A."/>
        </authorList>
    </citation>
    <scope>NUCLEOTIDE SEQUENCE</scope>
    <source>
        <strain evidence="1">MT106</strain>
    </source>
</reference>
<accession>A0A9N9FCQ0</accession>
<protein>
    <submittedName>
        <fullName evidence="1">464_t:CDS:1</fullName>
    </submittedName>
</protein>